<reference evidence="2" key="1">
    <citation type="journal article" date="2019" name="Int. J. Syst. Evol. Microbiol.">
        <title>The Global Catalogue of Microorganisms (GCM) 10K type strain sequencing project: providing services to taxonomists for standard genome sequencing and annotation.</title>
        <authorList>
            <consortium name="The Broad Institute Genomics Platform"/>
            <consortium name="The Broad Institute Genome Sequencing Center for Infectious Disease"/>
            <person name="Wu L."/>
            <person name="Ma J."/>
        </authorList>
    </citation>
    <scope>NUCLEOTIDE SEQUENCE [LARGE SCALE GENOMIC DNA]</scope>
    <source>
        <strain evidence="2">JCM 6923</strain>
    </source>
</reference>
<dbReference type="EMBL" id="BAAATL010000001">
    <property type="protein sequence ID" value="GAA2464861.1"/>
    <property type="molecule type" value="Genomic_DNA"/>
</dbReference>
<accession>A0ABP5XVM0</accession>
<evidence type="ECO:0000313" key="2">
    <source>
        <dbReference type="Proteomes" id="UP001501721"/>
    </source>
</evidence>
<name>A0ABP5XVM0_9ACTN</name>
<protein>
    <submittedName>
        <fullName evidence="1">Uncharacterized protein</fullName>
    </submittedName>
</protein>
<gene>
    <name evidence="1" type="ORF">GCM10010422_01700</name>
</gene>
<keyword evidence="2" id="KW-1185">Reference proteome</keyword>
<evidence type="ECO:0000313" key="1">
    <source>
        <dbReference type="EMBL" id="GAA2464861.1"/>
    </source>
</evidence>
<comment type="caution">
    <text evidence="1">The sequence shown here is derived from an EMBL/GenBank/DDBJ whole genome shotgun (WGS) entry which is preliminary data.</text>
</comment>
<dbReference type="Proteomes" id="UP001501721">
    <property type="component" value="Unassembled WGS sequence"/>
</dbReference>
<organism evidence="1 2">
    <name type="scientific">Streptomyces graminearus</name>
    <dbReference type="NCBI Taxonomy" id="284030"/>
    <lineage>
        <taxon>Bacteria</taxon>
        <taxon>Bacillati</taxon>
        <taxon>Actinomycetota</taxon>
        <taxon>Actinomycetes</taxon>
        <taxon>Kitasatosporales</taxon>
        <taxon>Streptomycetaceae</taxon>
        <taxon>Streptomyces</taxon>
    </lineage>
</organism>
<sequence>MAHRHDHLDHTGHTGGGLGVTDVRLERAEPQRPVLRPFLAVGGDEGFRLDRVAELRPRTVCLHGVDIGGRESGGRQGLADDALLGRAVGCRESVGRAVLVDGAAPDDGEHLVAVAAGVGEPFHQEHGDALGPARAVRAGRERLAPAVRRQAALAAELHEHAGCGHHRDATGQGHRALAAAQ</sequence>
<proteinExistence type="predicted"/>